<dbReference type="RefSeq" id="WP_202858381.1">
    <property type="nucleotide sequence ID" value="NZ_JAEUGD010000066.1"/>
</dbReference>
<organism evidence="3 4">
    <name type="scientific">Fulvivirga marina</name>
    <dbReference type="NCBI Taxonomy" id="2494733"/>
    <lineage>
        <taxon>Bacteria</taxon>
        <taxon>Pseudomonadati</taxon>
        <taxon>Bacteroidota</taxon>
        <taxon>Cytophagia</taxon>
        <taxon>Cytophagales</taxon>
        <taxon>Fulvivirgaceae</taxon>
        <taxon>Fulvivirga</taxon>
    </lineage>
</organism>
<feature type="transmembrane region" description="Helical" evidence="1">
    <location>
        <begin position="131"/>
        <end position="150"/>
    </location>
</feature>
<feature type="transmembrane region" description="Helical" evidence="1">
    <location>
        <begin position="92"/>
        <end position="111"/>
    </location>
</feature>
<feature type="transmembrane region" description="Helical" evidence="1">
    <location>
        <begin position="57"/>
        <end position="80"/>
    </location>
</feature>
<feature type="domain" description="HTH LytTR-type" evidence="2">
    <location>
        <begin position="164"/>
        <end position="271"/>
    </location>
</feature>
<comment type="caution">
    <text evidence="3">The sequence shown here is derived from an EMBL/GenBank/DDBJ whole genome shotgun (WGS) entry which is preliminary data.</text>
</comment>
<dbReference type="GO" id="GO:0003677">
    <property type="term" value="F:DNA binding"/>
    <property type="evidence" value="ECO:0007669"/>
    <property type="project" value="InterPro"/>
</dbReference>
<keyword evidence="1" id="KW-1133">Transmembrane helix</keyword>
<dbReference type="Gene3D" id="2.40.50.1020">
    <property type="entry name" value="LytTr DNA-binding domain"/>
    <property type="match status" value="1"/>
</dbReference>
<proteinExistence type="predicted"/>
<evidence type="ECO:0000259" key="2">
    <source>
        <dbReference type="PROSITE" id="PS50930"/>
    </source>
</evidence>
<sequence length="272" mass="31696">MILSLNRIRDIQILINPHPYVKGWRTKLKVALFFFITISFVLLFLEPFKTGESPKVLVLGYSSGVFLAYMTVLLSESVLFQSRQQWTLRDETLMYILFFVLSAIFVYWYDLVVIKSTAYYWSDILSFTGRVTLPFTIIFLPGVGWLRYYYGKVYERSDLFHVTIRGNVKADVLEMDQRKILYVRSSDNYVVIKYIDSDFDLKETLLRSTLAQIEGQLPALLKCHRSYLINPLHLVDVEGSQKKASIKLSGLEEEIPLSKTYYNNIKDLLFKG</sequence>
<dbReference type="SMART" id="SM00850">
    <property type="entry name" value="LytTR"/>
    <property type="match status" value="1"/>
</dbReference>
<dbReference type="PANTHER" id="PTHR37299:SF1">
    <property type="entry name" value="STAGE 0 SPORULATION PROTEIN A HOMOLOG"/>
    <property type="match status" value="1"/>
</dbReference>
<gene>
    <name evidence="3" type="ORF">JMN32_21185</name>
</gene>
<dbReference type="Pfam" id="PF04397">
    <property type="entry name" value="LytTR"/>
    <property type="match status" value="1"/>
</dbReference>
<keyword evidence="1" id="KW-0472">Membrane</keyword>
<dbReference type="Proteomes" id="UP000614216">
    <property type="component" value="Unassembled WGS sequence"/>
</dbReference>
<dbReference type="PANTHER" id="PTHR37299">
    <property type="entry name" value="TRANSCRIPTIONAL REGULATOR-RELATED"/>
    <property type="match status" value="1"/>
</dbReference>
<evidence type="ECO:0000313" key="4">
    <source>
        <dbReference type="Proteomes" id="UP000614216"/>
    </source>
</evidence>
<dbReference type="AlphaFoldDB" id="A0A937FZ78"/>
<dbReference type="GO" id="GO:0000156">
    <property type="term" value="F:phosphorelay response regulator activity"/>
    <property type="evidence" value="ECO:0007669"/>
    <property type="project" value="InterPro"/>
</dbReference>
<dbReference type="InterPro" id="IPR046947">
    <property type="entry name" value="LytR-like"/>
</dbReference>
<dbReference type="PROSITE" id="PS50930">
    <property type="entry name" value="HTH_LYTTR"/>
    <property type="match status" value="1"/>
</dbReference>
<accession>A0A937FZ78</accession>
<keyword evidence="4" id="KW-1185">Reference proteome</keyword>
<dbReference type="EMBL" id="JAEUGD010000066">
    <property type="protein sequence ID" value="MBL6448840.1"/>
    <property type="molecule type" value="Genomic_DNA"/>
</dbReference>
<name>A0A937FZ78_9BACT</name>
<dbReference type="InterPro" id="IPR007492">
    <property type="entry name" value="LytTR_DNA-bd_dom"/>
</dbReference>
<protein>
    <submittedName>
        <fullName evidence="3">LytTR family transcriptional regulator</fullName>
    </submittedName>
</protein>
<feature type="transmembrane region" description="Helical" evidence="1">
    <location>
        <begin position="28"/>
        <end position="45"/>
    </location>
</feature>
<evidence type="ECO:0000256" key="1">
    <source>
        <dbReference type="SAM" id="Phobius"/>
    </source>
</evidence>
<reference evidence="3" key="1">
    <citation type="submission" date="2021-01" db="EMBL/GenBank/DDBJ databases">
        <title>Fulvivirga kasyanovii gen. nov., sp nov., a novel member of the phylum Bacteroidetes isolated from seawater in a mussel farm.</title>
        <authorList>
            <person name="Zhao L.-H."/>
            <person name="Wang Z.-J."/>
        </authorList>
    </citation>
    <scope>NUCLEOTIDE SEQUENCE</scope>
    <source>
        <strain evidence="3">29W222</strain>
    </source>
</reference>
<evidence type="ECO:0000313" key="3">
    <source>
        <dbReference type="EMBL" id="MBL6448840.1"/>
    </source>
</evidence>
<keyword evidence="1" id="KW-0812">Transmembrane</keyword>